<evidence type="ECO:0000256" key="3">
    <source>
        <dbReference type="RuleBase" id="RU000507"/>
    </source>
</evidence>
<evidence type="ECO:0000259" key="5">
    <source>
        <dbReference type="PROSITE" id="PS50206"/>
    </source>
</evidence>
<gene>
    <name evidence="6" type="ORF">IT774_07780</name>
</gene>
<dbReference type="FunFam" id="3.40.250.10:FF:000001">
    <property type="entry name" value="Sulfurtransferase"/>
    <property type="match status" value="1"/>
</dbReference>
<dbReference type="CDD" id="cd01448">
    <property type="entry name" value="TST_Repeat_1"/>
    <property type="match status" value="1"/>
</dbReference>
<feature type="region of interest" description="Disordered" evidence="4">
    <location>
        <begin position="31"/>
        <end position="63"/>
    </location>
</feature>
<dbReference type="Gene3D" id="3.40.250.10">
    <property type="entry name" value="Rhodanese-like domain"/>
    <property type="match status" value="2"/>
</dbReference>
<dbReference type="RefSeq" id="WP_195812066.1">
    <property type="nucleotide sequence ID" value="NZ_CP064795.1"/>
</dbReference>
<dbReference type="GO" id="GO:0004792">
    <property type="term" value="F:thiosulfate-cyanide sulfurtransferase activity"/>
    <property type="evidence" value="ECO:0007669"/>
    <property type="project" value="InterPro"/>
</dbReference>
<evidence type="ECO:0000256" key="4">
    <source>
        <dbReference type="SAM" id="MobiDB-lite"/>
    </source>
</evidence>
<name>A0A7S9HE97_9ALTE</name>
<dbReference type="KEGG" id="smaa:IT774_07780"/>
<feature type="domain" description="Rhodanese" evidence="5">
    <location>
        <begin position="162"/>
        <end position="275"/>
    </location>
</feature>
<keyword evidence="7" id="KW-1185">Reference proteome</keyword>
<dbReference type="Pfam" id="PF00581">
    <property type="entry name" value="Rhodanese"/>
    <property type="match status" value="2"/>
</dbReference>
<evidence type="ECO:0000256" key="1">
    <source>
        <dbReference type="ARBA" id="ARBA00022679"/>
    </source>
</evidence>
<proteinExistence type="predicted"/>
<evidence type="ECO:0000313" key="7">
    <source>
        <dbReference type="Proteomes" id="UP000595095"/>
    </source>
</evidence>
<keyword evidence="1 3" id="KW-0808">Transferase</keyword>
<dbReference type="CDD" id="cd01449">
    <property type="entry name" value="TST_Repeat_2"/>
    <property type="match status" value="1"/>
</dbReference>
<dbReference type="Proteomes" id="UP000595095">
    <property type="component" value="Chromosome"/>
</dbReference>
<dbReference type="InterPro" id="IPR001307">
    <property type="entry name" value="Thiosulphate_STrfase_CS"/>
</dbReference>
<reference evidence="6 7" key="1">
    <citation type="submission" date="2020-11" db="EMBL/GenBank/DDBJ databases">
        <title>Complete genome sequence for Salinimonas sp. strain G2-b.</title>
        <authorList>
            <person name="Park S.-J."/>
        </authorList>
    </citation>
    <scope>NUCLEOTIDE SEQUENCE [LARGE SCALE GENOMIC DNA]</scope>
    <source>
        <strain evidence="6 7">G2-b</strain>
    </source>
</reference>
<dbReference type="PROSITE" id="PS00683">
    <property type="entry name" value="RHODANESE_2"/>
    <property type="match status" value="1"/>
</dbReference>
<sequence>MTIKLIEADTLAERLKHYPLAVLKATMALPGGGTSEHTHTEHLPDSQTIDLDNEGSRHKQGKVHQRLDTDDLARLVGKLGLTPQSEVVVYDGFGMFCAPRIWWMLKAIGHDKVRVLNGGLPAWQRAGGLTNQQSKSAPFHQLYQPQPQKGWFVDSAEVLAALNTETQIVDARSPARFDGNEPEPRAGVRSGHIPGSLNVYYQELLTDNRLRSAAELNAIFDKKNVNLQQPIICSCGSGITACIVGMAALICGAPKVTVYDGSWTEWGSDPALPVELSQ</sequence>
<organism evidence="6 7">
    <name type="scientific">Salinimonas marina</name>
    <dbReference type="NCBI Taxonomy" id="2785918"/>
    <lineage>
        <taxon>Bacteria</taxon>
        <taxon>Pseudomonadati</taxon>
        <taxon>Pseudomonadota</taxon>
        <taxon>Gammaproteobacteria</taxon>
        <taxon>Alteromonadales</taxon>
        <taxon>Alteromonadaceae</taxon>
        <taxon>Alteromonas/Salinimonas group</taxon>
        <taxon>Salinimonas</taxon>
    </lineage>
</organism>
<dbReference type="EMBL" id="CP064795">
    <property type="protein sequence ID" value="QPG06994.1"/>
    <property type="molecule type" value="Genomic_DNA"/>
</dbReference>
<dbReference type="PANTHER" id="PTHR11364">
    <property type="entry name" value="THIOSULFATE SULFERTANSFERASE"/>
    <property type="match status" value="1"/>
</dbReference>
<dbReference type="PANTHER" id="PTHR11364:SF27">
    <property type="entry name" value="SULFURTRANSFERASE"/>
    <property type="match status" value="1"/>
</dbReference>
<evidence type="ECO:0000313" key="6">
    <source>
        <dbReference type="EMBL" id="QPG06994.1"/>
    </source>
</evidence>
<dbReference type="InterPro" id="IPR001763">
    <property type="entry name" value="Rhodanese-like_dom"/>
</dbReference>
<dbReference type="SMART" id="SM00450">
    <property type="entry name" value="RHOD"/>
    <property type="match status" value="2"/>
</dbReference>
<dbReference type="PROSITE" id="PS50206">
    <property type="entry name" value="RHODANESE_3"/>
    <property type="match status" value="2"/>
</dbReference>
<dbReference type="InterPro" id="IPR045078">
    <property type="entry name" value="TST/MPST-like"/>
</dbReference>
<dbReference type="AlphaFoldDB" id="A0A7S9HE97"/>
<dbReference type="SUPFAM" id="SSF52821">
    <property type="entry name" value="Rhodanese/Cell cycle control phosphatase"/>
    <property type="match status" value="2"/>
</dbReference>
<feature type="domain" description="Rhodanese" evidence="5">
    <location>
        <begin position="41"/>
        <end position="132"/>
    </location>
</feature>
<accession>A0A7S9HE97</accession>
<protein>
    <recommendedName>
        <fullName evidence="3">Sulfurtransferase</fullName>
    </recommendedName>
</protein>
<dbReference type="InterPro" id="IPR036873">
    <property type="entry name" value="Rhodanese-like_dom_sf"/>
</dbReference>
<evidence type="ECO:0000256" key="2">
    <source>
        <dbReference type="ARBA" id="ARBA00022737"/>
    </source>
</evidence>
<keyword evidence="2" id="KW-0677">Repeat</keyword>